<proteinExistence type="predicted"/>
<dbReference type="InterPro" id="IPR018673">
    <property type="entry name" value="DUF2141"/>
</dbReference>
<name>A0ABX1CKJ1_9SPHN</name>
<evidence type="ECO:0000313" key="2">
    <source>
        <dbReference type="EMBL" id="NJR77919.1"/>
    </source>
</evidence>
<evidence type="ECO:0000256" key="1">
    <source>
        <dbReference type="SAM" id="SignalP"/>
    </source>
</evidence>
<dbReference type="RefSeq" id="WP_168133419.1">
    <property type="nucleotide sequence ID" value="NZ_JAAVJH010000002.1"/>
</dbReference>
<dbReference type="EMBL" id="JAAVJH010000002">
    <property type="protein sequence ID" value="NJR77919.1"/>
    <property type="molecule type" value="Genomic_DNA"/>
</dbReference>
<dbReference type="Proteomes" id="UP000732399">
    <property type="component" value="Unassembled WGS sequence"/>
</dbReference>
<keyword evidence="3" id="KW-1185">Reference proteome</keyword>
<keyword evidence="1" id="KW-0732">Signal</keyword>
<evidence type="ECO:0000313" key="3">
    <source>
        <dbReference type="Proteomes" id="UP000732399"/>
    </source>
</evidence>
<feature type="chain" id="PRO_5045696573" evidence="1">
    <location>
        <begin position="28"/>
        <end position="177"/>
    </location>
</feature>
<comment type="caution">
    <text evidence="2">The sequence shown here is derived from an EMBL/GenBank/DDBJ whole genome shotgun (WGS) entry which is preliminary data.</text>
</comment>
<reference evidence="2 3" key="1">
    <citation type="submission" date="2020-03" db="EMBL/GenBank/DDBJ databases">
        <authorList>
            <person name="Wang L."/>
            <person name="He N."/>
            <person name="Li Y."/>
            <person name="Fang Y."/>
            <person name="Zhang F."/>
        </authorList>
    </citation>
    <scope>NUCLEOTIDE SEQUENCE [LARGE SCALE GENOMIC DNA]</scope>
    <source>
        <strain evidence="2 3">36D10-4-7</strain>
    </source>
</reference>
<gene>
    <name evidence="2" type="ORF">HBH26_04720</name>
</gene>
<organism evidence="2 3">
    <name type="scientific">Sphingomonas corticis</name>
    <dbReference type="NCBI Taxonomy" id="2722791"/>
    <lineage>
        <taxon>Bacteria</taxon>
        <taxon>Pseudomonadati</taxon>
        <taxon>Pseudomonadota</taxon>
        <taxon>Alphaproteobacteria</taxon>
        <taxon>Sphingomonadales</taxon>
        <taxon>Sphingomonadaceae</taxon>
        <taxon>Sphingomonas</taxon>
    </lineage>
</organism>
<accession>A0ABX1CKJ1</accession>
<sequence length="177" mass="18085">MAARAMMVAGLAGALAALLAQPAAARAQVLGADAAACTGGQGPAIQATITGLKDRKGTLKLELYPANEADFLAGDKALLAAGKTFRRITVAPPAGGNAVICLRVPRAGRYALFFGHDRDGKNKFNFWSDGAGFPSNAKLGRSRPKLAEALIDVGPGITPATIRAQYLRGLGGFGPLG</sequence>
<protein>
    <submittedName>
        <fullName evidence="2">DUF2141 domain-containing protein</fullName>
    </submittedName>
</protein>
<dbReference type="Pfam" id="PF09912">
    <property type="entry name" value="DUF2141"/>
    <property type="match status" value="1"/>
</dbReference>
<feature type="signal peptide" evidence="1">
    <location>
        <begin position="1"/>
        <end position="27"/>
    </location>
</feature>